<organism evidence="2 3">
    <name type="scientific">Belliella calami</name>
    <dbReference type="NCBI Taxonomy" id="2923436"/>
    <lineage>
        <taxon>Bacteria</taxon>
        <taxon>Pseudomonadati</taxon>
        <taxon>Bacteroidota</taxon>
        <taxon>Cytophagia</taxon>
        <taxon>Cytophagales</taxon>
        <taxon>Cyclobacteriaceae</taxon>
        <taxon>Belliella</taxon>
    </lineage>
</organism>
<evidence type="ECO:0000313" key="2">
    <source>
        <dbReference type="EMBL" id="MCH7400081.1"/>
    </source>
</evidence>
<name>A0ABS9UTX6_9BACT</name>
<dbReference type="PANTHER" id="PTHR30547">
    <property type="entry name" value="UNCHARACTERIZED PROTEIN YHCG-RELATED"/>
    <property type="match status" value="1"/>
</dbReference>
<dbReference type="EMBL" id="JAKZGS010000027">
    <property type="protein sequence ID" value="MCH7400081.1"/>
    <property type="molecule type" value="Genomic_DNA"/>
</dbReference>
<protein>
    <submittedName>
        <fullName evidence="2">PDDEXK nuclease domain-containing protein</fullName>
    </submittedName>
</protein>
<dbReference type="InterPro" id="IPR053148">
    <property type="entry name" value="PD-DEXK-like_domain"/>
</dbReference>
<proteinExistence type="predicted"/>
<keyword evidence="3" id="KW-1185">Reference proteome</keyword>
<comment type="caution">
    <text evidence="2">The sequence shown here is derived from an EMBL/GenBank/DDBJ whole genome shotgun (WGS) entry which is preliminary data.</text>
</comment>
<feature type="domain" description="YhcG PDDEXK nuclease" evidence="1">
    <location>
        <begin position="56"/>
        <end position="102"/>
    </location>
</feature>
<sequence length="103" mass="11989">MARSFYEQQSIKKNWGAREMKRQIYSALFLRLALSKDKKGVLALAEKGQEIATSKDIIKDPYVFEFLELPIYSIVKERALKKKLIDDLQQFLLELGKGFSFVK</sequence>
<dbReference type="Pfam" id="PF06250">
    <property type="entry name" value="YhcG_C"/>
    <property type="match status" value="1"/>
</dbReference>
<dbReference type="InterPro" id="IPR009362">
    <property type="entry name" value="YhcG_C"/>
</dbReference>
<accession>A0ABS9UTX6</accession>
<gene>
    <name evidence="2" type="ORF">MM236_18950</name>
</gene>
<dbReference type="PANTHER" id="PTHR30547:SF5">
    <property type="entry name" value="NUCLEASE YHCG-RELATED"/>
    <property type="match status" value="1"/>
</dbReference>
<evidence type="ECO:0000313" key="3">
    <source>
        <dbReference type="Proteomes" id="UP001165488"/>
    </source>
</evidence>
<dbReference type="RefSeq" id="WP_241276574.1">
    <property type="nucleotide sequence ID" value="NZ_JAKZGS010000027.1"/>
</dbReference>
<evidence type="ECO:0000259" key="1">
    <source>
        <dbReference type="Pfam" id="PF06250"/>
    </source>
</evidence>
<reference evidence="2" key="1">
    <citation type="submission" date="2022-03" db="EMBL/GenBank/DDBJ databases">
        <title>De novo assembled genomes of Belliella spp. (Cyclobacteriaceae) strains.</title>
        <authorList>
            <person name="Szabo A."/>
            <person name="Korponai K."/>
            <person name="Felfoldi T."/>
        </authorList>
    </citation>
    <scope>NUCLEOTIDE SEQUENCE</scope>
    <source>
        <strain evidence="2">DSM 107340</strain>
    </source>
</reference>
<dbReference type="Proteomes" id="UP001165488">
    <property type="component" value="Unassembled WGS sequence"/>
</dbReference>